<evidence type="ECO:0000313" key="15">
    <source>
        <dbReference type="EMBL" id="PUA38099.1"/>
    </source>
</evidence>
<dbReference type="GO" id="GO:0005267">
    <property type="term" value="F:potassium channel activity"/>
    <property type="evidence" value="ECO:0007669"/>
    <property type="project" value="UniProtKB-KW"/>
</dbReference>
<dbReference type="InterPro" id="IPR036291">
    <property type="entry name" value="NAD(P)-bd_dom_sf"/>
</dbReference>
<dbReference type="PRINTS" id="PR00169">
    <property type="entry name" value="KCHANNEL"/>
</dbReference>
<keyword evidence="2" id="KW-0813">Transport</keyword>
<keyword evidence="8" id="KW-0406">Ion transport</keyword>
<evidence type="ECO:0000313" key="16">
    <source>
        <dbReference type="Proteomes" id="UP000076563"/>
    </source>
</evidence>
<feature type="transmembrane region" description="Helical" evidence="12">
    <location>
        <begin position="21"/>
        <end position="40"/>
    </location>
</feature>
<dbReference type="PANTHER" id="PTHR10027:SF10">
    <property type="entry name" value="SLOWPOKE 2, ISOFORM D"/>
    <property type="match status" value="1"/>
</dbReference>
<dbReference type="InterPro" id="IPR003148">
    <property type="entry name" value="RCK_N"/>
</dbReference>
<evidence type="ECO:0000259" key="13">
    <source>
        <dbReference type="PROSITE" id="PS51201"/>
    </source>
</evidence>
<gene>
    <name evidence="14" type="ORF">AV654_28210</name>
    <name evidence="15" type="ORF">C8Z91_17035</name>
</gene>
<dbReference type="RefSeq" id="WP_010500242.1">
    <property type="nucleotide sequence ID" value="NZ_BTYA01000007.1"/>
</dbReference>
<reference evidence="15 17" key="3">
    <citation type="submission" date="2018-03" db="EMBL/GenBank/DDBJ databases">
        <title>Genome sequence of Paenibacillus elgii strain AC13 an antimicrobial compound producing bacteria.</title>
        <authorList>
            <person name="Kurokawa A.S."/>
            <person name="Araujo J.F."/>
            <person name="Costa R.A."/>
            <person name="Ortega D.B."/>
            <person name="Pires A.S."/>
            <person name="Pappas G.J.Jr."/>
            <person name="Franco O.L."/>
            <person name="Barreto C."/>
            <person name="Magalhaes B.S."/>
            <person name="Kruger R.H."/>
        </authorList>
    </citation>
    <scope>NUCLEOTIDE SEQUENCE [LARGE SCALE GENOMIC DNA]</scope>
    <source>
        <strain evidence="15 17">AC13</strain>
    </source>
</reference>
<evidence type="ECO:0000256" key="9">
    <source>
        <dbReference type="ARBA" id="ARBA00023136"/>
    </source>
</evidence>
<keyword evidence="5" id="KW-0631">Potassium channel</keyword>
<feature type="transmembrane region" description="Helical" evidence="12">
    <location>
        <begin position="76"/>
        <end position="97"/>
    </location>
</feature>
<evidence type="ECO:0000256" key="3">
    <source>
        <dbReference type="ARBA" id="ARBA00022538"/>
    </source>
</evidence>
<dbReference type="AlphaFoldDB" id="A0A161S6D4"/>
<organism evidence="14 16">
    <name type="scientific">Paenibacillus elgii</name>
    <dbReference type="NCBI Taxonomy" id="189691"/>
    <lineage>
        <taxon>Bacteria</taxon>
        <taxon>Bacillati</taxon>
        <taxon>Bacillota</taxon>
        <taxon>Bacilli</taxon>
        <taxon>Bacillales</taxon>
        <taxon>Paenibacillaceae</taxon>
        <taxon>Paenibacillus</taxon>
    </lineage>
</organism>
<dbReference type="Pfam" id="PF07885">
    <property type="entry name" value="Ion_trans_2"/>
    <property type="match status" value="1"/>
</dbReference>
<dbReference type="PANTHER" id="PTHR10027">
    <property type="entry name" value="CALCIUM-ACTIVATED POTASSIUM CHANNEL ALPHA CHAIN"/>
    <property type="match status" value="1"/>
</dbReference>
<dbReference type="SUPFAM" id="SSF51735">
    <property type="entry name" value="NAD(P)-binding Rossmann-fold domains"/>
    <property type="match status" value="1"/>
</dbReference>
<dbReference type="GO" id="GO:0005886">
    <property type="term" value="C:plasma membrane"/>
    <property type="evidence" value="ECO:0007669"/>
    <property type="project" value="UniProtKB-SubCell"/>
</dbReference>
<keyword evidence="9 12" id="KW-0472">Membrane</keyword>
<dbReference type="Pfam" id="PF22614">
    <property type="entry name" value="Slo-like_RCK"/>
    <property type="match status" value="1"/>
</dbReference>
<keyword evidence="3" id="KW-0633">Potassium transport</keyword>
<evidence type="ECO:0000313" key="14">
    <source>
        <dbReference type="EMBL" id="KZE74835.1"/>
    </source>
</evidence>
<feature type="domain" description="RCK N-terminal" evidence="13">
    <location>
        <begin position="119"/>
        <end position="253"/>
    </location>
</feature>
<dbReference type="Gene3D" id="1.10.287.70">
    <property type="match status" value="1"/>
</dbReference>
<dbReference type="EMBL" id="LQRA01000075">
    <property type="protein sequence ID" value="KZE74835.1"/>
    <property type="molecule type" value="Genomic_DNA"/>
</dbReference>
<evidence type="ECO:0000256" key="8">
    <source>
        <dbReference type="ARBA" id="ARBA00023065"/>
    </source>
</evidence>
<dbReference type="PROSITE" id="PS51201">
    <property type="entry name" value="RCK_N"/>
    <property type="match status" value="1"/>
</dbReference>
<keyword evidence="6" id="KW-0630">Potassium</keyword>
<keyword evidence="10" id="KW-0407">Ion channel</keyword>
<dbReference type="eggNOG" id="COG1226">
    <property type="taxonomic scope" value="Bacteria"/>
</dbReference>
<dbReference type="Gene3D" id="3.40.50.720">
    <property type="entry name" value="NAD(P)-binding Rossmann-like Domain"/>
    <property type="match status" value="1"/>
</dbReference>
<reference evidence="14" key="2">
    <citation type="submission" date="2016-01" db="EMBL/GenBank/DDBJ databases">
        <authorList>
            <person name="McClelland M."/>
            <person name="Jain A."/>
            <person name="Saraogi P."/>
            <person name="Mendelson R."/>
            <person name="Westerman R."/>
            <person name="SanMiguel P."/>
            <person name="Csonka L."/>
        </authorList>
    </citation>
    <scope>NUCLEOTIDE SEQUENCE</scope>
    <source>
        <strain evidence="14">M63</strain>
    </source>
</reference>
<dbReference type="OrthoDB" id="9785285at2"/>
<keyword evidence="16" id="KW-1185">Reference proteome</keyword>
<keyword evidence="4 12" id="KW-0812">Transmembrane</keyword>
<evidence type="ECO:0000256" key="6">
    <source>
        <dbReference type="ARBA" id="ARBA00022958"/>
    </source>
</evidence>
<sequence>MRFWFQFRKLFFSVFQIRMRTLSLATGLLVLTSAVLMPILEPEQFPRVYDGLWWTVVTLATVGYGDTFPKTDLGRLWAILLIVGGVGLFTLFIGRLYEMLVERQERRKNGDLDYTKHGGGHVVVIGWSGRARITIKNILKNEPSTDVVLIDDRLATAPLDEHNFLFIRGIPSRDKTLHRARVAEAREILIFADESLKVENPYNADARTAFILTSVERIAGKVQTTLEVVLEENLANFTKIASNTHFRISDQSFAEQMYAGPKRKAADR</sequence>
<proteinExistence type="predicted"/>
<dbReference type="InterPro" id="IPR047871">
    <property type="entry name" value="K_chnl_Slo-like"/>
</dbReference>
<evidence type="ECO:0000256" key="7">
    <source>
        <dbReference type="ARBA" id="ARBA00022989"/>
    </source>
</evidence>
<evidence type="ECO:0000256" key="1">
    <source>
        <dbReference type="ARBA" id="ARBA00004651"/>
    </source>
</evidence>
<evidence type="ECO:0000256" key="12">
    <source>
        <dbReference type="SAM" id="Phobius"/>
    </source>
</evidence>
<dbReference type="EMBL" id="PYHP01000043">
    <property type="protein sequence ID" value="PUA38099.1"/>
    <property type="molecule type" value="Genomic_DNA"/>
</dbReference>
<evidence type="ECO:0000256" key="5">
    <source>
        <dbReference type="ARBA" id="ARBA00022826"/>
    </source>
</evidence>
<evidence type="ECO:0000256" key="4">
    <source>
        <dbReference type="ARBA" id="ARBA00022692"/>
    </source>
</evidence>
<comment type="caution">
    <text evidence="14">The sequence shown here is derived from an EMBL/GenBank/DDBJ whole genome shotgun (WGS) entry which is preliminary data.</text>
</comment>
<evidence type="ECO:0000256" key="10">
    <source>
        <dbReference type="ARBA" id="ARBA00023303"/>
    </source>
</evidence>
<comment type="catalytic activity">
    <reaction evidence="11">
        <text>K(+)(in) = K(+)(out)</text>
        <dbReference type="Rhea" id="RHEA:29463"/>
        <dbReference type="ChEBI" id="CHEBI:29103"/>
    </reaction>
</comment>
<evidence type="ECO:0000256" key="11">
    <source>
        <dbReference type="ARBA" id="ARBA00034430"/>
    </source>
</evidence>
<reference evidence="16" key="1">
    <citation type="submission" date="2016-01" db="EMBL/GenBank/DDBJ databases">
        <title>Draft genome of Chromobacterium sp. F49.</title>
        <authorList>
            <person name="Hong K.W."/>
        </authorList>
    </citation>
    <scope>NUCLEOTIDE SEQUENCE [LARGE SCALE GENOMIC DNA]</scope>
    <source>
        <strain evidence="16">M63</strain>
    </source>
</reference>
<dbReference type="Proteomes" id="UP000076563">
    <property type="component" value="Unassembled WGS sequence"/>
</dbReference>
<comment type="subcellular location">
    <subcellularLocation>
        <location evidence="1">Cell membrane</location>
        <topology evidence="1">Multi-pass membrane protein</topology>
    </subcellularLocation>
</comment>
<dbReference type="InterPro" id="IPR013099">
    <property type="entry name" value="K_chnl_dom"/>
</dbReference>
<name>A0A161S6D4_9BACL</name>
<dbReference type="SUPFAM" id="SSF81324">
    <property type="entry name" value="Voltage-gated potassium channels"/>
    <property type="match status" value="1"/>
</dbReference>
<keyword evidence="7 12" id="KW-1133">Transmembrane helix</keyword>
<dbReference type="STRING" id="1007103.GCA_000213315_01744"/>
<protein>
    <recommendedName>
        <fullName evidence="13">RCK N-terminal domain-containing protein</fullName>
    </recommendedName>
</protein>
<accession>A0A161S6D4</accession>
<evidence type="ECO:0000313" key="17">
    <source>
        <dbReference type="Proteomes" id="UP000244184"/>
    </source>
</evidence>
<dbReference type="Proteomes" id="UP000244184">
    <property type="component" value="Unassembled WGS sequence"/>
</dbReference>
<evidence type="ECO:0000256" key="2">
    <source>
        <dbReference type="ARBA" id="ARBA00022448"/>
    </source>
</evidence>